<comment type="caution">
    <text evidence="2">The sequence shown here is derived from an EMBL/GenBank/DDBJ whole genome shotgun (WGS) entry which is preliminary data.</text>
</comment>
<accession>A0A4S2BMQ2</accession>
<evidence type="ECO:0000313" key="2">
    <source>
        <dbReference type="EMBL" id="TGY16316.1"/>
    </source>
</evidence>
<dbReference type="RefSeq" id="WP_004039824.1">
    <property type="nucleotide sequence ID" value="NZ_AQFR02000003.1"/>
</dbReference>
<dbReference type="Proteomes" id="UP000309117">
    <property type="component" value="Unassembled WGS sequence"/>
</dbReference>
<protein>
    <submittedName>
        <fullName evidence="2">Uncharacterized protein</fullName>
    </submittedName>
</protein>
<gene>
    <name evidence="2" type="ORF">E5351_03880</name>
</gene>
<dbReference type="AlphaFoldDB" id="A0A4S2BMQ2"/>
<proteinExistence type="predicted"/>
<dbReference type="EMBL" id="SRYV01000005">
    <property type="protein sequence ID" value="TGY16316.1"/>
    <property type="molecule type" value="Genomic_DNA"/>
</dbReference>
<organism evidence="2 3">
    <name type="scientific">Lactobacillus intestinalis</name>
    <dbReference type="NCBI Taxonomy" id="151781"/>
    <lineage>
        <taxon>Bacteria</taxon>
        <taxon>Bacillati</taxon>
        <taxon>Bacillota</taxon>
        <taxon>Bacilli</taxon>
        <taxon>Lactobacillales</taxon>
        <taxon>Lactobacillaceae</taxon>
        <taxon>Lactobacillus</taxon>
    </lineage>
</organism>
<sequence length="116" mass="12593">MLNMKKVITIVSGLAIAMSLTSTTAVQAASFQAPKLGVAETAPTNPAIKKGEKIFVVVQDTKKQTVNVYTKDAKKTSQTVKMGTTWTVKATKKVDGKKIVRINKSQWLNAQDIVKD</sequence>
<keyword evidence="1" id="KW-0732">Signal</keyword>
<name>A0A4S2BMQ2_9LACO</name>
<reference evidence="2 3" key="1">
    <citation type="submission" date="2019-04" db="EMBL/GenBank/DDBJ databases">
        <title>Microbes associate with the intestines of laboratory mice.</title>
        <authorList>
            <person name="Navarre W."/>
            <person name="Wong E."/>
            <person name="Huang K."/>
            <person name="Tropini C."/>
            <person name="Ng K."/>
            <person name="Yu B."/>
        </authorList>
    </citation>
    <scope>NUCLEOTIDE SEQUENCE [LARGE SCALE GENOMIC DNA]</scope>
    <source>
        <strain evidence="2 3">NM61_E11</strain>
    </source>
</reference>
<evidence type="ECO:0000256" key="1">
    <source>
        <dbReference type="SAM" id="SignalP"/>
    </source>
</evidence>
<evidence type="ECO:0000313" key="3">
    <source>
        <dbReference type="Proteomes" id="UP000309117"/>
    </source>
</evidence>
<feature type="signal peptide" evidence="1">
    <location>
        <begin position="1"/>
        <end position="28"/>
    </location>
</feature>
<feature type="chain" id="PRO_5020466974" evidence="1">
    <location>
        <begin position="29"/>
        <end position="116"/>
    </location>
</feature>